<dbReference type="EMBL" id="JBHTOH010000018">
    <property type="protein sequence ID" value="MFD1410601.1"/>
    <property type="molecule type" value="Genomic_DNA"/>
</dbReference>
<protein>
    <submittedName>
        <fullName evidence="1">DUF771 domain-containing protein</fullName>
    </submittedName>
</protein>
<name>A0ABW4BL90_9LACO</name>
<gene>
    <name evidence="1" type="ORF">ACFQ4R_03095</name>
</gene>
<sequence>MPLNKIHVTISDLAVSLPEGFEIIETKRREELERKADMDGWWTTADVVERYKRAPTWFTDHVLKVPRFEKILRNNVVIYADTGGSYLFEPTSFARFMRDYFPEISSNLEKQKVR</sequence>
<proteinExistence type="predicted"/>
<evidence type="ECO:0000313" key="2">
    <source>
        <dbReference type="Proteomes" id="UP001597191"/>
    </source>
</evidence>
<dbReference type="Proteomes" id="UP001597191">
    <property type="component" value="Unassembled WGS sequence"/>
</dbReference>
<dbReference type="RefSeq" id="WP_125651305.1">
    <property type="nucleotide sequence ID" value="NZ_JBHTOH010000018.1"/>
</dbReference>
<keyword evidence="2" id="KW-1185">Reference proteome</keyword>
<comment type="caution">
    <text evidence="1">The sequence shown here is derived from an EMBL/GenBank/DDBJ whole genome shotgun (WGS) entry which is preliminary data.</text>
</comment>
<evidence type="ECO:0000313" key="1">
    <source>
        <dbReference type="EMBL" id="MFD1410601.1"/>
    </source>
</evidence>
<reference evidence="2" key="1">
    <citation type="journal article" date="2019" name="Int. J. Syst. Evol. Microbiol.">
        <title>The Global Catalogue of Microorganisms (GCM) 10K type strain sequencing project: providing services to taxonomists for standard genome sequencing and annotation.</title>
        <authorList>
            <consortium name="The Broad Institute Genomics Platform"/>
            <consortium name="The Broad Institute Genome Sequencing Center for Infectious Disease"/>
            <person name="Wu L."/>
            <person name="Ma J."/>
        </authorList>
    </citation>
    <scope>NUCLEOTIDE SEQUENCE [LARGE SCALE GENOMIC DNA]</scope>
    <source>
        <strain evidence="2">CCM 8937</strain>
    </source>
</reference>
<dbReference type="InterPro" id="IPR008489">
    <property type="entry name" value="DUF771"/>
</dbReference>
<organism evidence="1 2">
    <name type="scientific">Lapidilactobacillus gannanensis</name>
    <dbReference type="NCBI Taxonomy" id="2486002"/>
    <lineage>
        <taxon>Bacteria</taxon>
        <taxon>Bacillati</taxon>
        <taxon>Bacillota</taxon>
        <taxon>Bacilli</taxon>
        <taxon>Lactobacillales</taxon>
        <taxon>Lactobacillaceae</taxon>
        <taxon>Lapidilactobacillus</taxon>
    </lineage>
</organism>
<accession>A0ABW4BL90</accession>
<dbReference type="Pfam" id="PF05595">
    <property type="entry name" value="DUF771"/>
    <property type="match status" value="1"/>
</dbReference>